<dbReference type="RefSeq" id="WP_119222757.1">
    <property type="nucleotide sequence ID" value="NZ_UGHH01000002.1"/>
</dbReference>
<dbReference type="AlphaFoldDB" id="A0A377I1G9"/>
<accession>A0A377I1G9</accession>
<gene>
    <name evidence="1" type="ORF">NCTC10794_01365</name>
</gene>
<protein>
    <submittedName>
        <fullName evidence="1">Uncharacterized protein</fullName>
    </submittedName>
</protein>
<name>A0A377I1G9_HAEPH</name>
<organism evidence="1 2">
    <name type="scientific">Haemophilus parahaemolyticus</name>
    <dbReference type="NCBI Taxonomy" id="735"/>
    <lineage>
        <taxon>Bacteria</taxon>
        <taxon>Pseudomonadati</taxon>
        <taxon>Pseudomonadota</taxon>
        <taxon>Gammaproteobacteria</taxon>
        <taxon>Pasteurellales</taxon>
        <taxon>Pasteurellaceae</taxon>
        <taxon>Haemophilus</taxon>
    </lineage>
</organism>
<evidence type="ECO:0000313" key="2">
    <source>
        <dbReference type="Proteomes" id="UP000254867"/>
    </source>
</evidence>
<proteinExistence type="predicted"/>
<reference evidence="1 2" key="1">
    <citation type="submission" date="2018-06" db="EMBL/GenBank/DDBJ databases">
        <authorList>
            <consortium name="Pathogen Informatics"/>
            <person name="Doyle S."/>
        </authorList>
    </citation>
    <scope>NUCLEOTIDE SEQUENCE [LARGE SCALE GENOMIC DNA]</scope>
    <source>
        <strain evidence="1 2">NCTC10794</strain>
    </source>
</reference>
<evidence type="ECO:0000313" key="1">
    <source>
        <dbReference type="EMBL" id="STO64302.1"/>
    </source>
</evidence>
<dbReference type="EMBL" id="UGHH01000002">
    <property type="protein sequence ID" value="STO64302.1"/>
    <property type="molecule type" value="Genomic_DNA"/>
</dbReference>
<sequence>MRKHNADTLALLFARDIAKSASASNNSPVNQLNQYTAEEIANFVETLSKRFEALDDSISVPAVLNTYKSQSDK</sequence>
<dbReference type="Proteomes" id="UP000254867">
    <property type="component" value="Unassembled WGS sequence"/>
</dbReference>